<protein>
    <submittedName>
        <fullName evidence="1">Uncharacterized protein</fullName>
    </submittedName>
</protein>
<sequence length="494" mass="55490">MSLSSTPFLNNGADLFSSIHQQADVLAEWTLPARFALAPDTNGHIVPELVNALGVATCNRRFFYFEGLYNEFVARGSDEIDVLKSFIRALTFRRCRSVELLSPILGKIFRNPLLDTEDWEDIASIVADLNSYALVNELVNRSSMATRQHRPCFYSHLMRFAAEQLEAPCLSLAMAVVDAINATNATWTEATMYHLLGVFCRIKNNMPYNTILHIVTEWRDARLREDAISTFPTLIMSRVLSLTERALGPDIATARAIMDIMGGRDEWNRCIEMLGAHYDYVPPPPGDQRGCYLIDPTTIDVSTLCKIESPEFVLYSITFSNLRALCERAEFLSESHRIFTSVLLPIRKLFQEFQEKTVVVPPDIELSVRVGGVDEKAPVQRNFDHICYKCVALKPPTMNLFGHRFTQVKSAAHDCGLPNVLPACSPLIFAHIIKCCVMLYPEPMRKIKVLTTNKTIINELVPLMDQFSSSWFEVCAQIAPADEPLGCPSDVLSG</sequence>
<keyword evidence="2" id="KW-1185">Reference proteome</keyword>
<dbReference type="AlphaFoldDB" id="A0A0S4J798"/>
<gene>
    <name evidence="1" type="ORF">BSAL_91420</name>
</gene>
<evidence type="ECO:0000313" key="2">
    <source>
        <dbReference type="Proteomes" id="UP000051952"/>
    </source>
</evidence>
<dbReference type="Proteomes" id="UP000051952">
    <property type="component" value="Unassembled WGS sequence"/>
</dbReference>
<organism evidence="1 2">
    <name type="scientific">Bodo saltans</name>
    <name type="common">Flagellated protozoan</name>
    <dbReference type="NCBI Taxonomy" id="75058"/>
    <lineage>
        <taxon>Eukaryota</taxon>
        <taxon>Discoba</taxon>
        <taxon>Euglenozoa</taxon>
        <taxon>Kinetoplastea</taxon>
        <taxon>Metakinetoplastina</taxon>
        <taxon>Eubodonida</taxon>
        <taxon>Bodonidae</taxon>
        <taxon>Bodo</taxon>
    </lineage>
</organism>
<proteinExistence type="predicted"/>
<reference evidence="2" key="1">
    <citation type="submission" date="2015-09" db="EMBL/GenBank/DDBJ databases">
        <authorList>
            <consortium name="Pathogen Informatics"/>
        </authorList>
    </citation>
    <scope>NUCLEOTIDE SEQUENCE [LARGE SCALE GENOMIC DNA]</scope>
    <source>
        <strain evidence="2">Lake Konstanz</strain>
    </source>
</reference>
<accession>A0A0S4J798</accession>
<dbReference type="VEuPathDB" id="TriTrypDB:BSAL_91420"/>
<dbReference type="EMBL" id="CYKH01001232">
    <property type="protein sequence ID" value="CUG86038.1"/>
    <property type="molecule type" value="Genomic_DNA"/>
</dbReference>
<evidence type="ECO:0000313" key="1">
    <source>
        <dbReference type="EMBL" id="CUG86038.1"/>
    </source>
</evidence>
<name>A0A0S4J798_BODSA</name>